<comment type="caution">
    <text evidence="1">The sequence shown here is derived from an EMBL/GenBank/DDBJ whole genome shotgun (WGS) entry which is preliminary data.</text>
</comment>
<evidence type="ECO:0000313" key="2">
    <source>
        <dbReference type="Proteomes" id="UP000051863"/>
    </source>
</evidence>
<dbReference type="OrthoDB" id="5353153at2"/>
<dbReference type="PATRIC" id="fig|405446.3.peg.3328"/>
<dbReference type="EMBL" id="LDJJ01000069">
    <property type="protein sequence ID" value="KRG63812.1"/>
    <property type="molecule type" value="Genomic_DNA"/>
</dbReference>
<accession>A0A0R0CD41</accession>
<reference evidence="1 2" key="1">
    <citation type="submission" date="2015-05" db="EMBL/GenBank/DDBJ databases">
        <title>Genome sequencing and analysis of members of genus Stenotrophomonas.</title>
        <authorList>
            <person name="Patil P.P."/>
            <person name="Midha S."/>
            <person name="Patil P.B."/>
        </authorList>
    </citation>
    <scope>NUCLEOTIDE SEQUENCE [LARGE SCALE GENOMIC DNA]</scope>
    <source>
        <strain evidence="1 2">DSM 18941</strain>
    </source>
</reference>
<keyword evidence="2" id="KW-1185">Reference proteome</keyword>
<dbReference type="RefSeq" id="WP_057630193.1">
    <property type="nucleotide sequence ID" value="NZ_LDJJ01000069.1"/>
</dbReference>
<protein>
    <submittedName>
        <fullName evidence="1">Uncharacterized protein</fullName>
    </submittedName>
</protein>
<organism evidence="1 2">
    <name type="scientific">Stenotrophomonas terrae</name>
    <dbReference type="NCBI Taxonomy" id="405446"/>
    <lineage>
        <taxon>Bacteria</taxon>
        <taxon>Pseudomonadati</taxon>
        <taxon>Pseudomonadota</taxon>
        <taxon>Gammaproteobacteria</taxon>
        <taxon>Lysobacterales</taxon>
        <taxon>Lysobacteraceae</taxon>
        <taxon>Stenotrophomonas</taxon>
    </lineage>
</organism>
<proteinExistence type="predicted"/>
<sequence>MGWDISYHPISEDEIRSIYFAGIEDPLFYKTLLPRFAIDAFYAEQLRLRFDEARKIDEGVSFARGHAYYAAIISGFLRQHHYIRGGGFSFLLKDALMASYAGDWKSLVPERLQHLHFDNHLTQNYCGGVYLPHQSLKRLRSDYHSDPRVRAQLDDVFSHGRLQVFWQALDAAISAGLGLIEASEVVEPSPFNLNESRSLSNLYNCHPDGALLYAQAAAQQLGQALHENQDSLPVKRPGRISRLLGK</sequence>
<gene>
    <name evidence="1" type="ORF">ABB27_17195</name>
</gene>
<evidence type="ECO:0000313" key="1">
    <source>
        <dbReference type="EMBL" id="KRG63812.1"/>
    </source>
</evidence>
<dbReference type="AlphaFoldDB" id="A0A0R0CD41"/>
<name>A0A0R0CD41_9GAMM</name>
<dbReference type="Proteomes" id="UP000051863">
    <property type="component" value="Unassembled WGS sequence"/>
</dbReference>